<keyword evidence="4 6" id="KW-1133">Transmembrane helix</keyword>
<keyword evidence="3 6" id="KW-0812">Transmembrane</keyword>
<comment type="subcellular location">
    <subcellularLocation>
        <location evidence="1 6">Membrane</location>
        <topology evidence="1 6">Multi-pass membrane protein</topology>
    </subcellularLocation>
</comment>
<keyword evidence="6" id="KW-0813">Transport</keyword>
<evidence type="ECO:0000256" key="6">
    <source>
        <dbReference type="RuleBase" id="RU367022"/>
    </source>
</evidence>
<comment type="similarity">
    <text evidence="2 6">Belongs to the copper transporter (Ctr) (TC 1.A.56) family. SLC31A subfamily.</text>
</comment>
<feature type="transmembrane region" description="Helical" evidence="6">
    <location>
        <begin position="68"/>
        <end position="86"/>
    </location>
</feature>
<comment type="caution">
    <text evidence="7">The sequence shown here is derived from an EMBL/GenBank/DDBJ whole genome shotgun (WGS) entry which is preliminary data.</text>
</comment>
<keyword evidence="5 6" id="KW-0472">Membrane</keyword>
<dbReference type="EMBL" id="LKCW01000202">
    <property type="protein sequence ID" value="KPM36491.1"/>
    <property type="molecule type" value="Genomic_DNA"/>
</dbReference>
<name>A0A0P7B812_9HYPO</name>
<dbReference type="PANTHER" id="PTHR12483">
    <property type="entry name" value="SOLUTE CARRIER FAMILY 31 COPPER TRANSPORTERS"/>
    <property type="match status" value="1"/>
</dbReference>
<dbReference type="InterPro" id="IPR007274">
    <property type="entry name" value="Cop_transporter"/>
</dbReference>
<accession>A0A0P7B812</accession>
<dbReference type="STRING" id="78410.A0A0P7B812"/>
<dbReference type="OrthoDB" id="161814at2759"/>
<feature type="transmembrane region" description="Helical" evidence="6">
    <location>
        <begin position="172"/>
        <end position="190"/>
    </location>
</feature>
<dbReference type="Pfam" id="PF04145">
    <property type="entry name" value="Ctr"/>
    <property type="match status" value="1"/>
</dbReference>
<evidence type="ECO:0000256" key="2">
    <source>
        <dbReference type="ARBA" id="ARBA00006921"/>
    </source>
</evidence>
<evidence type="ECO:0000256" key="5">
    <source>
        <dbReference type="ARBA" id="ARBA00023136"/>
    </source>
</evidence>
<keyword evidence="8" id="KW-1185">Reference proteome</keyword>
<organism evidence="7 8">
    <name type="scientific">Neonectria ditissima</name>
    <dbReference type="NCBI Taxonomy" id="78410"/>
    <lineage>
        <taxon>Eukaryota</taxon>
        <taxon>Fungi</taxon>
        <taxon>Dikarya</taxon>
        <taxon>Ascomycota</taxon>
        <taxon>Pezizomycotina</taxon>
        <taxon>Sordariomycetes</taxon>
        <taxon>Hypocreomycetidae</taxon>
        <taxon>Hypocreales</taxon>
        <taxon>Nectriaceae</taxon>
        <taxon>Neonectria</taxon>
    </lineage>
</organism>
<gene>
    <name evidence="7" type="ORF">AK830_g10077</name>
</gene>
<evidence type="ECO:0000313" key="7">
    <source>
        <dbReference type="EMBL" id="KPM36491.1"/>
    </source>
</evidence>
<keyword evidence="6" id="KW-0187">Copper transport</keyword>
<evidence type="ECO:0000256" key="4">
    <source>
        <dbReference type="ARBA" id="ARBA00022989"/>
    </source>
</evidence>
<dbReference type="PANTHER" id="PTHR12483:SF73">
    <property type="entry name" value="COPPER TRANSPORT PROTEIN CTR3"/>
    <property type="match status" value="1"/>
</dbReference>
<protein>
    <recommendedName>
        <fullName evidence="6">Copper transport protein</fullName>
    </recommendedName>
</protein>
<evidence type="ECO:0000313" key="8">
    <source>
        <dbReference type="Proteomes" id="UP000050424"/>
    </source>
</evidence>
<evidence type="ECO:0000256" key="3">
    <source>
        <dbReference type="ARBA" id="ARBA00022692"/>
    </source>
</evidence>
<evidence type="ECO:0000256" key="1">
    <source>
        <dbReference type="ARBA" id="ARBA00004141"/>
    </source>
</evidence>
<keyword evidence="6" id="KW-0186">Copper</keyword>
<dbReference type="Proteomes" id="UP000050424">
    <property type="component" value="Unassembled WGS sequence"/>
</dbReference>
<reference evidence="7 8" key="1">
    <citation type="submission" date="2015-09" db="EMBL/GenBank/DDBJ databases">
        <title>Draft genome of a European isolate of the apple canker pathogen Neonectria ditissima.</title>
        <authorList>
            <person name="Gomez-Cortecero A."/>
            <person name="Harrison R.J."/>
            <person name="Armitage A.D."/>
        </authorList>
    </citation>
    <scope>NUCLEOTIDE SEQUENCE [LARGE SCALE GENOMIC DNA]</scope>
    <source>
        <strain evidence="7 8">R09/05</strain>
    </source>
</reference>
<sequence>MDMDMSTETTATMTMGSTMTMDMSAATTSAEMSMGGSGSSCKISMLWNWNTVDSCFISSSWHVTSKGMFAGSCIGVLLLVMSLEALRRAVKEYDSYIIRQHAAKFAASPAAVPSNVAHSDSSKAADSTALCAVAPPPFRPNVGQQAIRALLHMLQFAVAYFVMLLAMYYNGYIIICIFIGAYLGSFVFHWETLSGSQQTSATKEATVCCG</sequence>
<proteinExistence type="inferred from homology"/>
<keyword evidence="6" id="KW-0406">Ion transport</keyword>
<dbReference type="AlphaFoldDB" id="A0A0P7B812"/>
<dbReference type="GO" id="GO:0016020">
    <property type="term" value="C:membrane"/>
    <property type="evidence" value="ECO:0007669"/>
    <property type="project" value="UniProtKB-SubCell"/>
</dbReference>
<dbReference type="GO" id="GO:0005375">
    <property type="term" value="F:copper ion transmembrane transporter activity"/>
    <property type="evidence" value="ECO:0007669"/>
    <property type="project" value="UniProtKB-UniRule"/>
</dbReference>